<evidence type="ECO:0000313" key="2">
    <source>
        <dbReference type="Proteomes" id="UP000190539"/>
    </source>
</evidence>
<protein>
    <submittedName>
        <fullName evidence="1">4-hydroxybenzoyl-CoA thioesterase</fullName>
    </submittedName>
</protein>
<dbReference type="STRING" id="83656.B1H18_13275"/>
<dbReference type="PANTHER" id="PTHR31793">
    <property type="entry name" value="4-HYDROXYBENZOYL-COA THIOESTERASE FAMILY MEMBER"/>
    <property type="match status" value="1"/>
</dbReference>
<comment type="caution">
    <text evidence="1">The sequence shown here is derived from an EMBL/GenBank/DDBJ whole genome shotgun (WGS) entry which is preliminary data.</text>
</comment>
<name>A0A1V4AAP1_9ACTN</name>
<reference evidence="1 2" key="1">
    <citation type="submission" date="2017-02" db="EMBL/GenBank/DDBJ databases">
        <title>Draft Genome Sequence of Streptomyces tsukubaensis F601, a Producer of the immunosuppressant tacrolimus FK506.</title>
        <authorList>
            <person name="Zong G."/>
            <person name="Zhong C."/>
            <person name="Fu J."/>
            <person name="Qin R."/>
            <person name="Cao G."/>
        </authorList>
    </citation>
    <scope>NUCLEOTIDE SEQUENCE [LARGE SCALE GENOMIC DNA]</scope>
    <source>
        <strain evidence="1 2">F601</strain>
    </source>
</reference>
<dbReference type="PANTHER" id="PTHR31793:SF2">
    <property type="entry name" value="BLR1345 PROTEIN"/>
    <property type="match status" value="1"/>
</dbReference>
<proteinExistence type="predicted"/>
<dbReference type="OrthoDB" id="9803287at2"/>
<dbReference type="AlphaFoldDB" id="A0A1V4AAP1"/>
<dbReference type="Pfam" id="PF13279">
    <property type="entry name" value="4HBT_2"/>
    <property type="match status" value="1"/>
</dbReference>
<dbReference type="CDD" id="cd00586">
    <property type="entry name" value="4HBT"/>
    <property type="match status" value="1"/>
</dbReference>
<dbReference type="RefSeq" id="WP_077967907.1">
    <property type="nucleotide sequence ID" value="NZ_CP045178.1"/>
</dbReference>
<dbReference type="SUPFAM" id="SSF54637">
    <property type="entry name" value="Thioesterase/thiol ester dehydrase-isomerase"/>
    <property type="match status" value="1"/>
</dbReference>
<dbReference type="GO" id="GO:0047617">
    <property type="term" value="F:fatty acyl-CoA hydrolase activity"/>
    <property type="evidence" value="ECO:0007669"/>
    <property type="project" value="TreeGrafter"/>
</dbReference>
<dbReference type="InterPro" id="IPR050563">
    <property type="entry name" value="4-hydroxybenzoyl-CoA_TE"/>
</dbReference>
<dbReference type="InterPro" id="IPR029069">
    <property type="entry name" value="HotDog_dom_sf"/>
</dbReference>
<dbReference type="EMBL" id="MVFC01000008">
    <property type="protein sequence ID" value="OON80137.1"/>
    <property type="molecule type" value="Genomic_DNA"/>
</dbReference>
<accession>A0A1V4AAP1</accession>
<dbReference type="Gene3D" id="3.10.129.10">
    <property type="entry name" value="Hotdog Thioesterase"/>
    <property type="match status" value="1"/>
</dbReference>
<dbReference type="Proteomes" id="UP000190539">
    <property type="component" value="Unassembled WGS sequence"/>
</dbReference>
<gene>
    <name evidence="1" type="ORF">B1H18_13275</name>
</gene>
<keyword evidence="2" id="KW-1185">Reference proteome</keyword>
<sequence length="160" mass="17120">MTAPGTDGLPLFRQAVQDDWIDYNGHLSEAYYVLVFGFATDALMEAVGLGQGYREDTGCSLYTVEAHVRYLSEVPRGSHLCVRTTVLGADTRKVRLLHEMFLTGLSGGPEGSAVATEELFALHVDRDSGRSGPLPGAVQTGLGALVAPGPDWTGRGIREI</sequence>
<evidence type="ECO:0000313" key="1">
    <source>
        <dbReference type="EMBL" id="OON80137.1"/>
    </source>
</evidence>
<organism evidence="1 2">
    <name type="scientific">Streptomyces tsukubensis</name>
    <dbReference type="NCBI Taxonomy" id="83656"/>
    <lineage>
        <taxon>Bacteria</taxon>
        <taxon>Bacillati</taxon>
        <taxon>Actinomycetota</taxon>
        <taxon>Actinomycetes</taxon>
        <taxon>Kitasatosporales</taxon>
        <taxon>Streptomycetaceae</taxon>
        <taxon>Streptomyces</taxon>
    </lineage>
</organism>